<comment type="caution">
    <text evidence="2">The sequence shown here is derived from an EMBL/GenBank/DDBJ whole genome shotgun (WGS) entry which is preliminary data.</text>
</comment>
<dbReference type="Pfam" id="PF09995">
    <property type="entry name" value="MPAB_Lcp_cat"/>
    <property type="match status" value="1"/>
</dbReference>
<dbReference type="InterPro" id="IPR018713">
    <property type="entry name" value="MPAB/Lcp_cat_dom"/>
</dbReference>
<dbReference type="AlphaFoldDB" id="A0A4R1L3Q4"/>
<evidence type="ECO:0000313" key="3">
    <source>
        <dbReference type="Proteomes" id="UP000295210"/>
    </source>
</evidence>
<gene>
    <name evidence="2" type="ORF">C7378_2853</name>
</gene>
<dbReference type="GO" id="GO:0016491">
    <property type="term" value="F:oxidoreductase activity"/>
    <property type="evidence" value="ECO:0007669"/>
    <property type="project" value="InterPro"/>
</dbReference>
<dbReference type="Proteomes" id="UP000295210">
    <property type="component" value="Unassembled WGS sequence"/>
</dbReference>
<dbReference type="PANTHER" id="PTHR36151">
    <property type="entry name" value="BLR2777 PROTEIN"/>
    <property type="match status" value="1"/>
</dbReference>
<evidence type="ECO:0000259" key="1">
    <source>
        <dbReference type="Pfam" id="PF09995"/>
    </source>
</evidence>
<protein>
    <submittedName>
        <fullName evidence="2">Uncharacterized protein (DUF2236 family)</fullName>
    </submittedName>
</protein>
<proteinExistence type="predicted"/>
<evidence type="ECO:0000313" key="2">
    <source>
        <dbReference type="EMBL" id="TCK71573.1"/>
    </source>
</evidence>
<sequence length="318" mass="35346">METASTITPDDISELWKWLAARTADPRAGIFGPSSVSWKVNRESALFLGAGRAALLQLAHPWVAAALDQHSNLRNDPLARFHNTFRVIFTMVFGTLNQALSASQSLYQMHSRITGRLPAAVAAHARGSVYQANEINALRWVHATLVESALLAYEVVSPPLSAAEREAYYAESKLMAALFGIPPSALPADWAAFAAYNRAMWDSETLGVNALSRGLAHHVLHGRGSWVPVPGWYRALTAVWLPERLREQFELSAGQREAAAAARARQWLPVFYRRLPDAARFVGPYHEAVARLMARNVGPVVRWSNRFWMGQSRMMFSE</sequence>
<dbReference type="OrthoDB" id="108890at2"/>
<accession>A0A4R1L3Q4</accession>
<dbReference type="RefSeq" id="WP_131998068.1">
    <property type="nucleotide sequence ID" value="NZ_SMGK01000005.1"/>
</dbReference>
<organism evidence="2 3">
    <name type="scientific">Acidipila rosea</name>
    <dbReference type="NCBI Taxonomy" id="768535"/>
    <lineage>
        <taxon>Bacteria</taxon>
        <taxon>Pseudomonadati</taxon>
        <taxon>Acidobacteriota</taxon>
        <taxon>Terriglobia</taxon>
        <taxon>Terriglobales</taxon>
        <taxon>Acidobacteriaceae</taxon>
        <taxon>Acidipila</taxon>
    </lineage>
</organism>
<dbReference type="PANTHER" id="PTHR36151:SF3">
    <property type="entry name" value="ER-BOUND OXYGENASE MPAB_MPAB'_RUBBER OXYGENASE CATALYTIC DOMAIN-CONTAINING PROTEIN"/>
    <property type="match status" value="1"/>
</dbReference>
<reference evidence="2 3" key="1">
    <citation type="submission" date="2019-03" db="EMBL/GenBank/DDBJ databases">
        <title>Genomic Encyclopedia of Type Strains, Phase IV (KMG-IV): sequencing the most valuable type-strain genomes for metagenomic binning, comparative biology and taxonomic classification.</title>
        <authorList>
            <person name="Goeker M."/>
        </authorList>
    </citation>
    <scope>NUCLEOTIDE SEQUENCE [LARGE SCALE GENOMIC DNA]</scope>
    <source>
        <strain evidence="2 3">DSM 103428</strain>
    </source>
</reference>
<keyword evidence="3" id="KW-1185">Reference proteome</keyword>
<name>A0A4R1L3Q4_9BACT</name>
<dbReference type="EMBL" id="SMGK01000005">
    <property type="protein sequence ID" value="TCK71573.1"/>
    <property type="molecule type" value="Genomic_DNA"/>
</dbReference>
<feature type="domain" description="ER-bound oxygenase mpaB/mpaB'/Rubber oxygenase catalytic" evidence="1">
    <location>
        <begin position="40"/>
        <end position="267"/>
    </location>
</feature>